<evidence type="ECO:0000313" key="2">
    <source>
        <dbReference type="Proteomes" id="UP000024404"/>
    </source>
</evidence>
<protein>
    <submittedName>
        <fullName evidence="1">Uncharacterized protein</fullName>
    </submittedName>
</protein>
<accession>A0A8R1U0Y0</accession>
<proteinExistence type="predicted"/>
<keyword evidence="2" id="KW-1185">Reference proteome</keyword>
<reference evidence="1" key="2">
    <citation type="submission" date="2022-06" db="UniProtKB">
        <authorList>
            <consortium name="EnsemblMetazoa"/>
        </authorList>
    </citation>
    <scope>IDENTIFICATION</scope>
</reference>
<name>A0A8R1U0Y0_ONCVO</name>
<organism evidence="1 2">
    <name type="scientific">Onchocerca volvulus</name>
    <dbReference type="NCBI Taxonomy" id="6282"/>
    <lineage>
        <taxon>Eukaryota</taxon>
        <taxon>Metazoa</taxon>
        <taxon>Ecdysozoa</taxon>
        <taxon>Nematoda</taxon>
        <taxon>Chromadorea</taxon>
        <taxon>Rhabditida</taxon>
        <taxon>Spirurina</taxon>
        <taxon>Spiruromorpha</taxon>
        <taxon>Filarioidea</taxon>
        <taxon>Onchocercidae</taxon>
        <taxon>Onchocerca</taxon>
    </lineage>
</organism>
<evidence type="ECO:0000313" key="1">
    <source>
        <dbReference type="EnsemblMetazoa" id="OVOC8808.1"/>
    </source>
</evidence>
<dbReference type="Proteomes" id="UP000024404">
    <property type="component" value="Unassembled WGS sequence"/>
</dbReference>
<dbReference type="EnsemblMetazoa" id="OVOC8808.1">
    <property type="protein sequence ID" value="OVOC8808.1"/>
    <property type="gene ID" value="WBGene00245617"/>
</dbReference>
<dbReference type="EMBL" id="CMVM020000250">
    <property type="status" value="NOT_ANNOTATED_CDS"/>
    <property type="molecule type" value="Genomic_DNA"/>
</dbReference>
<dbReference type="AlphaFoldDB" id="A0A8R1U0Y0"/>
<sequence>MSCRAQIIRGFFSVEKIVSHIKYERTIQEKKLLHDNLLRLNWEKKIIWRHGGCRLFFRHLKPRLRHICEHLNEFK</sequence>
<reference evidence="2" key="1">
    <citation type="submission" date="2013-10" db="EMBL/GenBank/DDBJ databases">
        <title>Genome sequencing of Onchocerca volvulus.</title>
        <authorList>
            <person name="Cotton J."/>
            <person name="Tsai J."/>
            <person name="Stanley E."/>
            <person name="Tracey A."/>
            <person name="Holroyd N."/>
            <person name="Lustigman S."/>
            <person name="Berriman M."/>
        </authorList>
    </citation>
    <scope>NUCLEOTIDE SEQUENCE</scope>
</reference>